<dbReference type="PIRSF" id="PIRSF002741">
    <property type="entry name" value="MppA"/>
    <property type="match status" value="1"/>
</dbReference>
<dbReference type="InterPro" id="IPR000914">
    <property type="entry name" value="SBP_5_dom"/>
</dbReference>
<dbReference type="Pfam" id="PF00496">
    <property type="entry name" value="SBP_bac_5"/>
    <property type="match status" value="1"/>
</dbReference>
<accession>A0A381VBT9</accession>
<evidence type="ECO:0000259" key="1">
    <source>
        <dbReference type="Pfam" id="PF00496"/>
    </source>
</evidence>
<organism evidence="2">
    <name type="scientific">marine metagenome</name>
    <dbReference type="NCBI Taxonomy" id="408172"/>
    <lineage>
        <taxon>unclassified sequences</taxon>
        <taxon>metagenomes</taxon>
        <taxon>ecological metagenomes</taxon>
    </lineage>
</organism>
<protein>
    <recommendedName>
        <fullName evidence="1">Solute-binding protein family 5 domain-containing protein</fullName>
    </recommendedName>
</protein>
<sequence>MNKIKTIATLIFFICSSSSLFAAKEAPMLAKMVKSGKLPPLEQRLPENPLVEKPVSEIGKYGGKLVLGTAFFLDDERYPARLDRNGFFQFTYPFPSDGPINPNLAESWKWNDAGTELTINLRKGIKWSDGVPFTVDDVVFFMEDIVDNKDVAYIWFYEGSFYEASGNFPSITKIDDFTLKIKYESKAFLFEKKYSNVVWAALPKHHFSQWHPKYNSSSSYEVLNDKLKILGANSEGGRVTLNAWAVDEYVPDGKLHMTRNPYYWKVDPDGNQLPYFDEFEILIAGDRPSVGLGNMLGEYDHDHMWTGFPHYSMWLEEQGKPGRDYSIGFSNASGMKINFNFDAEDPEARTINRNVHFRRALSLAIDRKNISRALAFDLMTPIGASWAMDSPYFDEGSGYLYSEYDPKRARKILDDAHIVDRDGDGIRELPSGEKLEMIWDMYAHDLYTPMSEMIVATVGEVGIKLILNEAHQTLYRKNYDAGNYEMSTHDFTDYNEPLLAIEKWIPTKPGSPNFHKDAYQKGPFSPEYDEFCKLLRKASTSSIEEGIELGKIAGKIMAENVFMIHVGVRKRPFINSNRLGNMVLESTRVQEYGNFDPPFRYMQVYEKYPPKRPN</sequence>
<dbReference type="GO" id="GO:0015833">
    <property type="term" value="P:peptide transport"/>
    <property type="evidence" value="ECO:0007669"/>
    <property type="project" value="TreeGrafter"/>
</dbReference>
<feature type="domain" description="Solute-binding protein family 5" evidence="1">
    <location>
        <begin position="100"/>
        <end position="492"/>
    </location>
</feature>
<dbReference type="Gene3D" id="3.40.190.10">
    <property type="entry name" value="Periplasmic binding protein-like II"/>
    <property type="match status" value="1"/>
</dbReference>
<dbReference type="InterPro" id="IPR039424">
    <property type="entry name" value="SBP_5"/>
</dbReference>
<dbReference type="Gene3D" id="3.10.105.10">
    <property type="entry name" value="Dipeptide-binding Protein, Domain 3"/>
    <property type="match status" value="1"/>
</dbReference>
<dbReference type="AlphaFoldDB" id="A0A381VBT9"/>
<evidence type="ECO:0000313" key="2">
    <source>
        <dbReference type="EMBL" id="SVA37238.1"/>
    </source>
</evidence>
<dbReference type="GO" id="GO:1904680">
    <property type="term" value="F:peptide transmembrane transporter activity"/>
    <property type="evidence" value="ECO:0007669"/>
    <property type="project" value="TreeGrafter"/>
</dbReference>
<proteinExistence type="predicted"/>
<dbReference type="GO" id="GO:0043190">
    <property type="term" value="C:ATP-binding cassette (ABC) transporter complex"/>
    <property type="evidence" value="ECO:0007669"/>
    <property type="project" value="InterPro"/>
</dbReference>
<dbReference type="EMBL" id="UINC01008266">
    <property type="protein sequence ID" value="SVA37238.1"/>
    <property type="molecule type" value="Genomic_DNA"/>
</dbReference>
<name>A0A381VBT9_9ZZZZ</name>
<dbReference type="SUPFAM" id="SSF53850">
    <property type="entry name" value="Periplasmic binding protein-like II"/>
    <property type="match status" value="1"/>
</dbReference>
<dbReference type="PANTHER" id="PTHR30290:SF62">
    <property type="entry name" value="OLIGOPEPTIDE ABC TRANSPORTER, PERIPLASMIC OLIGOPEPTIDE-BINDING PROTEIN"/>
    <property type="match status" value="1"/>
</dbReference>
<dbReference type="InterPro" id="IPR030678">
    <property type="entry name" value="Peptide/Ni-bd"/>
</dbReference>
<gene>
    <name evidence="2" type="ORF">METZ01_LOCUS90092</name>
</gene>
<reference evidence="2" key="1">
    <citation type="submission" date="2018-05" db="EMBL/GenBank/DDBJ databases">
        <authorList>
            <person name="Lanie J.A."/>
            <person name="Ng W.-L."/>
            <person name="Kazmierczak K.M."/>
            <person name="Andrzejewski T.M."/>
            <person name="Davidsen T.M."/>
            <person name="Wayne K.J."/>
            <person name="Tettelin H."/>
            <person name="Glass J.I."/>
            <person name="Rusch D."/>
            <person name="Podicherti R."/>
            <person name="Tsui H.-C.T."/>
            <person name="Winkler M.E."/>
        </authorList>
    </citation>
    <scope>NUCLEOTIDE SEQUENCE</scope>
</reference>
<dbReference type="GO" id="GO:0042597">
    <property type="term" value="C:periplasmic space"/>
    <property type="evidence" value="ECO:0007669"/>
    <property type="project" value="UniProtKB-ARBA"/>
</dbReference>
<dbReference type="PANTHER" id="PTHR30290">
    <property type="entry name" value="PERIPLASMIC BINDING COMPONENT OF ABC TRANSPORTER"/>
    <property type="match status" value="1"/>
</dbReference>